<feature type="region of interest" description="Disordered" evidence="1">
    <location>
        <begin position="18"/>
        <end position="39"/>
    </location>
</feature>
<accession>A0A7J6PVA5</accession>
<evidence type="ECO:0000313" key="5">
    <source>
        <dbReference type="Proteomes" id="UP000553632"/>
    </source>
</evidence>
<reference evidence="5 6" key="1">
    <citation type="submission" date="2020-04" db="EMBL/GenBank/DDBJ databases">
        <title>Perkinsus olseni comparative genomics.</title>
        <authorList>
            <person name="Bogema D.R."/>
        </authorList>
    </citation>
    <scope>NUCLEOTIDE SEQUENCE [LARGE SCALE GENOMIC DNA]</scope>
    <source>
        <strain evidence="3">ATCC PRA-205</strain>
        <strain evidence="4 5">ATCC PRA-207</strain>
    </source>
</reference>
<evidence type="ECO:0000313" key="4">
    <source>
        <dbReference type="EMBL" id="KAF4751481.1"/>
    </source>
</evidence>
<name>A0A7J6PVA5_PEROL</name>
<dbReference type="EMBL" id="JABANM010034215">
    <property type="protein sequence ID" value="KAF4699988.1"/>
    <property type="molecule type" value="Genomic_DNA"/>
</dbReference>
<evidence type="ECO:0000313" key="3">
    <source>
        <dbReference type="EMBL" id="KAF4699988.1"/>
    </source>
</evidence>
<keyword evidence="5" id="KW-1185">Reference proteome</keyword>
<gene>
    <name evidence="3" type="ORF">FOZ62_008966</name>
    <name evidence="4" type="ORF">FOZ63_001710</name>
</gene>
<feature type="compositionally biased region" description="Pro residues" evidence="1">
    <location>
        <begin position="25"/>
        <end position="34"/>
    </location>
</feature>
<keyword evidence="2" id="KW-0732">Signal</keyword>
<protein>
    <submittedName>
        <fullName evidence="3">Uncharacterized protein</fullName>
    </submittedName>
</protein>
<dbReference type="Proteomes" id="UP000574390">
    <property type="component" value="Unassembled WGS sequence"/>
</dbReference>
<organism evidence="3 6">
    <name type="scientific">Perkinsus olseni</name>
    <name type="common">Perkinsus atlanticus</name>
    <dbReference type="NCBI Taxonomy" id="32597"/>
    <lineage>
        <taxon>Eukaryota</taxon>
        <taxon>Sar</taxon>
        <taxon>Alveolata</taxon>
        <taxon>Perkinsozoa</taxon>
        <taxon>Perkinsea</taxon>
        <taxon>Perkinsida</taxon>
        <taxon>Perkinsidae</taxon>
        <taxon>Perkinsus</taxon>
    </lineage>
</organism>
<evidence type="ECO:0000256" key="2">
    <source>
        <dbReference type="SAM" id="SignalP"/>
    </source>
</evidence>
<proteinExistence type="predicted"/>
<dbReference type="EMBL" id="JABANO010006626">
    <property type="protein sequence ID" value="KAF4751481.1"/>
    <property type="molecule type" value="Genomic_DNA"/>
</dbReference>
<feature type="signal peptide" evidence="2">
    <location>
        <begin position="1"/>
        <end position="18"/>
    </location>
</feature>
<feature type="chain" id="PRO_5036205615" evidence="2">
    <location>
        <begin position="19"/>
        <end position="287"/>
    </location>
</feature>
<evidence type="ECO:0000313" key="6">
    <source>
        <dbReference type="Proteomes" id="UP000574390"/>
    </source>
</evidence>
<dbReference type="Proteomes" id="UP000553632">
    <property type="component" value="Unassembled WGS sequence"/>
</dbReference>
<comment type="caution">
    <text evidence="3">The sequence shown here is derived from an EMBL/GenBank/DDBJ whole genome shotgun (WGS) entry which is preliminary data.</text>
</comment>
<evidence type="ECO:0000256" key="1">
    <source>
        <dbReference type="SAM" id="MobiDB-lite"/>
    </source>
</evidence>
<dbReference type="AlphaFoldDB" id="A0A7J6PVA5"/>
<sequence length="287" mass="32893">MPLRSIVVLFSLASLAHGTGKNKAPAPPPPPPTKTPTKSNVRYRSFQIDYGDFVYRSKSGPRVTMILNITKDGRGMFEIGCGGSPFRDGWFKLREVDDDPQHEHLHPYKPGDSHHQRWLERVRGACPHLNVFDEDLDSFYINENGNAETMLADENIVLKRQWLPFNPGRYSSNSSVSDFRLNYDVFPHGSVNVNLGCSAEDGHSEGYTGWVSFRLWRGRPGKPYRLIPTSHGDTVRKLFNSFAVACPLWEDSFEEDDFMLVRFATPDMMYAFGMFEYDRLYRSPWPQ</sequence>